<evidence type="ECO:0000313" key="3">
    <source>
        <dbReference type="EMBL" id="GAN96957.1"/>
    </source>
</evidence>
<name>A0A0D6Q059_KOMEU</name>
<keyword evidence="1" id="KW-1133">Transmembrane helix</keyword>
<comment type="caution">
    <text evidence="3">The sequence shown here is derived from an EMBL/GenBank/DDBJ whole genome shotgun (WGS) entry which is preliminary data.</text>
</comment>
<dbReference type="PANTHER" id="PTHR30438:SF2">
    <property type="entry name" value="MEMBRANE PROTEIN"/>
    <property type="match status" value="1"/>
</dbReference>
<evidence type="ECO:0000313" key="4">
    <source>
        <dbReference type="Proteomes" id="UP000032675"/>
    </source>
</evidence>
<protein>
    <recommendedName>
        <fullName evidence="2">Multidrug resistance protein MdtA-like barrel-sandwich hybrid domain-containing protein</fullName>
    </recommendedName>
</protein>
<evidence type="ECO:0000259" key="2">
    <source>
        <dbReference type="Pfam" id="PF25917"/>
    </source>
</evidence>
<keyword evidence="1" id="KW-0472">Membrane</keyword>
<dbReference type="AlphaFoldDB" id="A0A0D6Q059"/>
<dbReference type="SUPFAM" id="SSF111369">
    <property type="entry name" value="HlyD-like secretion proteins"/>
    <property type="match status" value="1"/>
</dbReference>
<evidence type="ECO:0000256" key="1">
    <source>
        <dbReference type="SAM" id="Phobius"/>
    </source>
</evidence>
<dbReference type="EMBL" id="BANI01000117">
    <property type="protein sequence ID" value="GAN96957.1"/>
    <property type="molecule type" value="Genomic_DNA"/>
</dbReference>
<dbReference type="PANTHER" id="PTHR30438">
    <property type="entry name" value="36 KDA ANTIGEN-RELATED"/>
    <property type="match status" value="1"/>
</dbReference>
<dbReference type="Pfam" id="PF25917">
    <property type="entry name" value="BSH_RND"/>
    <property type="match status" value="1"/>
</dbReference>
<feature type="transmembrane region" description="Helical" evidence="1">
    <location>
        <begin position="6"/>
        <end position="26"/>
    </location>
</feature>
<dbReference type="RefSeq" id="WP_048851604.1">
    <property type="nucleotide sequence ID" value="NZ_BANI01000117.1"/>
</dbReference>
<dbReference type="GO" id="GO:0005886">
    <property type="term" value="C:plasma membrane"/>
    <property type="evidence" value="ECO:0007669"/>
    <property type="project" value="TreeGrafter"/>
</dbReference>
<dbReference type="InterPro" id="IPR058625">
    <property type="entry name" value="MdtA-like_BSH"/>
</dbReference>
<reference evidence="3 4" key="1">
    <citation type="submission" date="2012-11" db="EMBL/GenBank/DDBJ databases">
        <title>Whole genome sequence of Gluconacetobacter europaeus NBRC3261.</title>
        <authorList>
            <person name="Azuma Y."/>
            <person name="Higashiura N."/>
            <person name="Hirakawa H."/>
            <person name="Matsushita K."/>
        </authorList>
    </citation>
    <scope>NUCLEOTIDE SEQUENCE [LARGE SCALE GENOMIC DNA]</scope>
    <source>
        <strain evidence="3 4">NBRC 3261</strain>
    </source>
</reference>
<sequence>MKWRDAAIGAGVAIIVAAGGAGWYVVQHRGDLPAGLARANGRLELARIDVAVKYPGRIMELDFHEGDSVTGGQVLAREDDTAARAQLDAARAHLRAAQADVARANAERDARLSALHLSQLDLDHARTMFHQHLVSDMELSQHQTNLDTATSAADAAGRAVDAAQAVADAAQAQVTEAASTTDDMTIRAPVAGRIEYRIVEKGAVLPGGGRVASLLDPTDMYLTIFFPSQQAGRLRVGDQARIALDALHQEVIPATISFISPEAQFTPKYVETATERDKLVYRVKLRVSPETARHYGDVLKSGMTGDGYVRTDPSARWPATLDVADAPQ</sequence>
<accession>A0A0D6Q059</accession>
<dbReference type="Gene3D" id="2.40.30.170">
    <property type="match status" value="1"/>
</dbReference>
<gene>
    <name evidence="3" type="ORF">Geu3261_0133_002</name>
</gene>
<organism evidence="3 4">
    <name type="scientific">Komagataeibacter europaeus NBRC 3261</name>
    <dbReference type="NCBI Taxonomy" id="1234669"/>
    <lineage>
        <taxon>Bacteria</taxon>
        <taxon>Pseudomonadati</taxon>
        <taxon>Pseudomonadota</taxon>
        <taxon>Alphaproteobacteria</taxon>
        <taxon>Acetobacterales</taxon>
        <taxon>Acetobacteraceae</taxon>
        <taxon>Komagataeibacter</taxon>
    </lineage>
</organism>
<feature type="domain" description="Multidrug resistance protein MdtA-like barrel-sandwich hybrid" evidence="2">
    <location>
        <begin position="49"/>
        <end position="205"/>
    </location>
</feature>
<keyword evidence="1" id="KW-0812">Transmembrane</keyword>
<dbReference type="Gene3D" id="2.40.50.100">
    <property type="match status" value="1"/>
</dbReference>
<dbReference type="Proteomes" id="UP000032675">
    <property type="component" value="Unassembled WGS sequence"/>
</dbReference>
<proteinExistence type="predicted"/>